<feature type="domain" description="Cullin family profile" evidence="6">
    <location>
        <begin position="211"/>
        <end position="455"/>
    </location>
</feature>
<dbReference type="EMBL" id="KZ819675">
    <property type="protein sequence ID" value="PWN25654.1"/>
    <property type="molecule type" value="Genomic_DNA"/>
</dbReference>
<dbReference type="Gene3D" id="3.30.230.130">
    <property type="entry name" value="Cullin, Chain C, Domain 2"/>
    <property type="match status" value="1"/>
</dbReference>
<proteinExistence type="inferred from homology"/>
<dbReference type="Gene3D" id="1.10.10.10">
    <property type="entry name" value="Winged helix-like DNA-binding domain superfamily/Winged helix DNA-binding domain"/>
    <property type="match status" value="1"/>
</dbReference>
<evidence type="ECO:0000313" key="8">
    <source>
        <dbReference type="Proteomes" id="UP000245884"/>
    </source>
</evidence>
<dbReference type="InterPro" id="IPR036317">
    <property type="entry name" value="Cullin_homology_sf"/>
</dbReference>
<dbReference type="InterPro" id="IPR016159">
    <property type="entry name" value="Cullin_repeat-like_dom_sf"/>
</dbReference>
<dbReference type="RefSeq" id="XP_025360266.1">
    <property type="nucleotide sequence ID" value="XM_025504573.1"/>
</dbReference>
<comment type="similarity">
    <text evidence="1 4 5">Belongs to the cullin family.</text>
</comment>
<sequence length="587" mass="66157">MEERILTDTRTFYSLEAANLASQGATASSAEALETYLTHAQKRIEEETQRAQWLLEVQKGRECLVTTTREELVKKQAEWLTAGLPTLLLAGGSGAHLGPLSLLYRQLLSVGLLEPLTKVFVDHIIAVGTTIVNPPSAAKASKVPHPPKSEEDKELLRLAAADEDALIERLIDFKDTIDATVEQAFEKHDSFLVKRKEGFERVVNSRTGGGKVAELCAKYLDVKLKSGNRTMSDEELERCLDAALTLFRYTHAKDMFEEFYKRHFAKRLLLNRSASSDAEQSMLLKLKDECGPAFTQRLETMLKDITLSDEMMKAFSSMQSKALSETEGEDFELSVNVLTQAHWPTYPMVEVRIPPAMATATERFQTFYGARAAGRRLHWAHSLGTCVLRASFPTKAGKGKPAGEDVKELHVSEFQAIVLLLFSDLAPGEKLHYSAIKEQTGLDDTELKRTLQSLACGQIPTRVLRKEPQGREVDAELDSFGLNEHFKNDRHRVRINQIQMRETREEQASTQSRVLLDRDLVLQAAAVRVLKARKQLTHAELLQEVVDAIKSRFHVDVGEVKKTFEKLIEKEYMERVEGQRGVYRYLA</sequence>
<dbReference type="GO" id="GO:0031625">
    <property type="term" value="F:ubiquitin protein ligase binding"/>
    <property type="evidence" value="ECO:0007669"/>
    <property type="project" value="InterPro"/>
</dbReference>
<dbReference type="InterPro" id="IPR059120">
    <property type="entry name" value="Cullin-like_AB"/>
</dbReference>
<reference evidence="7 8" key="1">
    <citation type="journal article" date="2018" name="Mol. Biol. Evol.">
        <title>Broad Genomic Sampling Reveals a Smut Pathogenic Ancestry of the Fungal Clade Ustilaginomycotina.</title>
        <authorList>
            <person name="Kijpornyongpan T."/>
            <person name="Mondo S.J."/>
            <person name="Barry K."/>
            <person name="Sandor L."/>
            <person name="Lee J."/>
            <person name="Lipzen A."/>
            <person name="Pangilinan J."/>
            <person name="LaButti K."/>
            <person name="Hainaut M."/>
            <person name="Henrissat B."/>
            <person name="Grigoriev I.V."/>
            <person name="Spatafora J.W."/>
            <person name="Aime M.C."/>
        </authorList>
    </citation>
    <scope>NUCLEOTIDE SEQUENCE [LARGE SCALE GENOMIC DNA]</scope>
    <source>
        <strain evidence="7 8">MCA 5214</strain>
    </source>
</reference>
<dbReference type="GeneID" id="37026396"/>
<dbReference type="SMART" id="SM00182">
    <property type="entry name" value="CULLIN"/>
    <property type="match status" value="1"/>
</dbReference>
<dbReference type="Proteomes" id="UP000245884">
    <property type="component" value="Unassembled WGS sequence"/>
</dbReference>
<evidence type="ECO:0000256" key="4">
    <source>
        <dbReference type="PROSITE-ProRule" id="PRU00330"/>
    </source>
</evidence>
<dbReference type="PROSITE" id="PS50069">
    <property type="entry name" value="CULLIN_2"/>
    <property type="match status" value="1"/>
</dbReference>
<keyword evidence="2" id="KW-1017">Isopeptide bond</keyword>
<dbReference type="Gene3D" id="1.20.1310.10">
    <property type="entry name" value="Cullin Repeats"/>
    <property type="match status" value="3"/>
</dbReference>
<dbReference type="InterPro" id="IPR045093">
    <property type="entry name" value="Cullin"/>
</dbReference>
<dbReference type="SMART" id="SM00884">
    <property type="entry name" value="Cullin_Nedd8"/>
    <property type="match status" value="1"/>
</dbReference>
<keyword evidence="3" id="KW-0832">Ubl conjugation</keyword>
<dbReference type="Pfam" id="PF10557">
    <property type="entry name" value="Cullin_Nedd8"/>
    <property type="match status" value="1"/>
</dbReference>
<dbReference type="OrthoDB" id="27073at2759"/>
<protein>
    <submittedName>
        <fullName evidence="7">Cullin-domain-containing protein</fullName>
    </submittedName>
</protein>
<evidence type="ECO:0000256" key="3">
    <source>
        <dbReference type="ARBA" id="ARBA00022843"/>
    </source>
</evidence>
<dbReference type="SUPFAM" id="SSF46785">
    <property type="entry name" value="Winged helix' DNA-binding domain"/>
    <property type="match status" value="1"/>
</dbReference>
<evidence type="ECO:0000313" key="7">
    <source>
        <dbReference type="EMBL" id="PWN25654.1"/>
    </source>
</evidence>
<evidence type="ECO:0000256" key="2">
    <source>
        <dbReference type="ARBA" id="ARBA00022499"/>
    </source>
</evidence>
<dbReference type="Pfam" id="PF26557">
    <property type="entry name" value="Cullin_AB"/>
    <property type="match status" value="1"/>
</dbReference>
<dbReference type="SUPFAM" id="SSF74788">
    <property type="entry name" value="Cullin repeat-like"/>
    <property type="match status" value="1"/>
</dbReference>
<dbReference type="InterPro" id="IPR001373">
    <property type="entry name" value="Cullin_N"/>
</dbReference>
<dbReference type="PANTHER" id="PTHR11932">
    <property type="entry name" value="CULLIN"/>
    <property type="match status" value="1"/>
</dbReference>
<evidence type="ECO:0000256" key="1">
    <source>
        <dbReference type="ARBA" id="ARBA00006019"/>
    </source>
</evidence>
<evidence type="ECO:0000256" key="5">
    <source>
        <dbReference type="RuleBase" id="RU003829"/>
    </source>
</evidence>
<accession>A0A316UL41</accession>
<organism evidence="7 8">
    <name type="scientific">Jaminaea rosea</name>
    <dbReference type="NCBI Taxonomy" id="1569628"/>
    <lineage>
        <taxon>Eukaryota</taxon>
        <taxon>Fungi</taxon>
        <taxon>Dikarya</taxon>
        <taxon>Basidiomycota</taxon>
        <taxon>Ustilaginomycotina</taxon>
        <taxon>Exobasidiomycetes</taxon>
        <taxon>Microstromatales</taxon>
        <taxon>Microstromatales incertae sedis</taxon>
        <taxon>Jaminaea</taxon>
    </lineage>
</organism>
<dbReference type="FunFam" id="1.20.1310.10:FF:000002">
    <property type="entry name" value="cullin-3 isoform X1"/>
    <property type="match status" value="1"/>
</dbReference>
<dbReference type="Pfam" id="PF00888">
    <property type="entry name" value="Cullin"/>
    <property type="match status" value="1"/>
</dbReference>
<dbReference type="InterPro" id="IPR036390">
    <property type="entry name" value="WH_DNA-bd_sf"/>
</dbReference>
<dbReference type="STRING" id="1569628.A0A316UL41"/>
<dbReference type="FunFam" id="1.10.10.10:FF:000014">
    <property type="entry name" value="Cullin 1"/>
    <property type="match status" value="1"/>
</dbReference>
<gene>
    <name evidence="7" type="ORF">BDZ90DRAFT_223337</name>
</gene>
<dbReference type="GO" id="GO:0006511">
    <property type="term" value="P:ubiquitin-dependent protein catabolic process"/>
    <property type="evidence" value="ECO:0007669"/>
    <property type="project" value="InterPro"/>
</dbReference>
<dbReference type="InterPro" id="IPR036388">
    <property type="entry name" value="WH-like_DNA-bd_sf"/>
</dbReference>
<dbReference type="AlphaFoldDB" id="A0A316UL41"/>
<dbReference type="InterPro" id="IPR019559">
    <property type="entry name" value="Cullin_neddylation_domain"/>
</dbReference>
<name>A0A316UL41_9BASI</name>
<keyword evidence="8" id="KW-1185">Reference proteome</keyword>
<dbReference type="SUPFAM" id="SSF75632">
    <property type="entry name" value="Cullin homology domain"/>
    <property type="match status" value="1"/>
</dbReference>
<dbReference type="InterPro" id="IPR016158">
    <property type="entry name" value="Cullin_homology"/>
</dbReference>
<evidence type="ECO:0000259" key="6">
    <source>
        <dbReference type="PROSITE" id="PS50069"/>
    </source>
</evidence>